<dbReference type="GO" id="GO:0051082">
    <property type="term" value="F:unfolded protein binding"/>
    <property type="evidence" value="ECO:0007669"/>
    <property type="project" value="InterPro"/>
</dbReference>
<dbReference type="KEGG" id="lfc:LFE_1453"/>
<evidence type="ECO:0000313" key="6">
    <source>
        <dbReference type="Proteomes" id="UP000007382"/>
    </source>
</evidence>
<dbReference type="PATRIC" id="fig|1162668.3.peg.1722"/>
<organism evidence="5 6">
    <name type="scientific">Leptospirillum ferrooxidans (strain C2-3)</name>
    <dbReference type="NCBI Taxonomy" id="1162668"/>
    <lineage>
        <taxon>Bacteria</taxon>
        <taxon>Pseudomonadati</taxon>
        <taxon>Nitrospirota</taxon>
        <taxon>Nitrospiria</taxon>
        <taxon>Nitrospirales</taxon>
        <taxon>Nitrospiraceae</taxon>
        <taxon>Leptospirillum</taxon>
    </lineage>
</organism>
<keyword evidence="2 4" id="KW-0732">Signal</keyword>
<sequence>MKLQQGSKLTGKMTVTIAAAFSLAGILSMATPAQAASDVAVVDVMKTFEETDLGKSIQTHVKRYSQSRANKLKGEQKALQDENNEIRQQSGVISKDALKAKEMEFQQHIDAYKKEARKLQTEMASETVVGLRKFIDAENAAAKSVAKKYGFSIVIGEHPIRMPIGPTPPIFRGPRFLYINKKNDLTESVIAKINKDHPAGGGN</sequence>
<reference evidence="6" key="2">
    <citation type="submission" date="2012-03" db="EMBL/GenBank/DDBJ databases">
        <title>The complete genome sequence of the pioneer microbe on fresh volcanic deposit, Leptospirillum ferrooxidans strain C2-3.</title>
        <authorList>
            <person name="Fujimura R."/>
            <person name="Sato Y."/>
            <person name="Nishizawa T."/>
            <person name="Nanba K."/>
            <person name="Oshima K."/>
            <person name="Hattori M."/>
            <person name="Kamijo T."/>
            <person name="Ohta H."/>
        </authorList>
    </citation>
    <scope>NUCLEOTIDE SEQUENCE [LARGE SCALE GENOMIC DNA]</scope>
    <source>
        <strain evidence="6">C2-3</strain>
    </source>
</reference>
<evidence type="ECO:0000256" key="2">
    <source>
        <dbReference type="ARBA" id="ARBA00022729"/>
    </source>
</evidence>
<dbReference type="Proteomes" id="UP000007382">
    <property type="component" value="Chromosome"/>
</dbReference>
<accession>I0IPD7</accession>
<keyword evidence="6" id="KW-1185">Reference proteome</keyword>
<gene>
    <name evidence="5" type="primary">ompH</name>
    <name evidence="5" type="ordered locus">LFE_1453</name>
</gene>
<dbReference type="HOGENOM" id="CLU_1426427_0_0_0"/>
<feature type="coiled-coil region" evidence="3">
    <location>
        <begin position="69"/>
        <end position="122"/>
    </location>
</feature>
<dbReference type="RefSeq" id="WP_014449623.1">
    <property type="nucleotide sequence ID" value="NC_017094.1"/>
</dbReference>
<dbReference type="InterPro" id="IPR005632">
    <property type="entry name" value="Chaperone_Skp"/>
</dbReference>
<dbReference type="AlphaFoldDB" id="I0IPD7"/>
<comment type="similarity">
    <text evidence="1">Belongs to the Skp family.</text>
</comment>
<dbReference type="PANTHER" id="PTHR35089:SF1">
    <property type="entry name" value="CHAPERONE PROTEIN SKP"/>
    <property type="match status" value="1"/>
</dbReference>
<dbReference type="PANTHER" id="PTHR35089">
    <property type="entry name" value="CHAPERONE PROTEIN SKP"/>
    <property type="match status" value="1"/>
</dbReference>
<dbReference type="GO" id="GO:0005829">
    <property type="term" value="C:cytosol"/>
    <property type="evidence" value="ECO:0007669"/>
    <property type="project" value="TreeGrafter"/>
</dbReference>
<dbReference type="Pfam" id="PF03938">
    <property type="entry name" value="OmpH"/>
    <property type="match status" value="1"/>
</dbReference>
<protein>
    <submittedName>
        <fullName evidence="5">Putative outer membrane protein</fullName>
    </submittedName>
</protein>
<keyword evidence="3" id="KW-0175">Coiled coil</keyword>
<evidence type="ECO:0000256" key="3">
    <source>
        <dbReference type="SAM" id="Coils"/>
    </source>
</evidence>
<reference evidence="5 6" key="1">
    <citation type="journal article" date="2012" name="J. Bacteriol.">
        <title>Complete Genome Sequence of Leptospirillum ferrooxidans Strain C2-3, Isolated from a Fresh Volcanic Ash Deposit on the Island of Miyake, Japan.</title>
        <authorList>
            <person name="Fujimura R."/>
            <person name="Sato Y."/>
            <person name="Nishizawa T."/>
            <person name="Oshima K."/>
            <person name="Kim S.-W."/>
            <person name="Hattori M."/>
            <person name="Kamijo T."/>
            <person name="Ohta H."/>
        </authorList>
    </citation>
    <scope>NUCLEOTIDE SEQUENCE [LARGE SCALE GENOMIC DNA]</scope>
    <source>
        <strain evidence="5 6">C2-3</strain>
    </source>
</reference>
<dbReference type="SMART" id="SM00935">
    <property type="entry name" value="OmpH"/>
    <property type="match status" value="1"/>
</dbReference>
<feature type="chain" id="PRO_5003629877" evidence="4">
    <location>
        <begin position="36"/>
        <end position="203"/>
    </location>
</feature>
<dbReference type="EMBL" id="AP012342">
    <property type="protein sequence ID" value="BAM07136.1"/>
    <property type="molecule type" value="Genomic_DNA"/>
</dbReference>
<dbReference type="STRING" id="1162668.LFE_1453"/>
<dbReference type="Gene3D" id="3.30.910.20">
    <property type="entry name" value="Skp domain"/>
    <property type="match status" value="1"/>
</dbReference>
<dbReference type="OrthoDB" id="1524711at2"/>
<dbReference type="eggNOG" id="COG2825">
    <property type="taxonomic scope" value="Bacteria"/>
</dbReference>
<feature type="signal peptide" evidence="4">
    <location>
        <begin position="1"/>
        <end position="35"/>
    </location>
</feature>
<proteinExistence type="inferred from homology"/>
<dbReference type="SUPFAM" id="SSF111384">
    <property type="entry name" value="OmpH-like"/>
    <property type="match status" value="1"/>
</dbReference>
<evidence type="ECO:0000256" key="4">
    <source>
        <dbReference type="SAM" id="SignalP"/>
    </source>
</evidence>
<dbReference type="GO" id="GO:0050821">
    <property type="term" value="P:protein stabilization"/>
    <property type="evidence" value="ECO:0007669"/>
    <property type="project" value="TreeGrafter"/>
</dbReference>
<dbReference type="InterPro" id="IPR024930">
    <property type="entry name" value="Skp_dom_sf"/>
</dbReference>
<evidence type="ECO:0000313" key="5">
    <source>
        <dbReference type="EMBL" id="BAM07136.1"/>
    </source>
</evidence>
<name>I0IPD7_LEPFC</name>
<evidence type="ECO:0000256" key="1">
    <source>
        <dbReference type="ARBA" id="ARBA00009091"/>
    </source>
</evidence>